<evidence type="ECO:0000313" key="3">
    <source>
        <dbReference type="Proteomes" id="UP000799324"/>
    </source>
</evidence>
<feature type="signal peptide" evidence="1">
    <location>
        <begin position="1"/>
        <end position="20"/>
    </location>
</feature>
<protein>
    <submittedName>
        <fullName evidence="2">Uncharacterized protein</fullName>
    </submittedName>
</protein>
<evidence type="ECO:0000313" key="2">
    <source>
        <dbReference type="EMBL" id="KAF2651505.1"/>
    </source>
</evidence>
<dbReference type="EMBL" id="MU004424">
    <property type="protein sequence ID" value="KAF2651505.1"/>
    <property type="molecule type" value="Genomic_DNA"/>
</dbReference>
<gene>
    <name evidence="2" type="ORF">K491DRAFT_682115</name>
</gene>
<dbReference type="Proteomes" id="UP000799324">
    <property type="component" value="Unassembled WGS sequence"/>
</dbReference>
<reference evidence="2" key="1">
    <citation type="journal article" date="2020" name="Stud. Mycol.">
        <title>101 Dothideomycetes genomes: a test case for predicting lifestyles and emergence of pathogens.</title>
        <authorList>
            <person name="Haridas S."/>
            <person name="Albert R."/>
            <person name="Binder M."/>
            <person name="Bloem J."/>
            <person name="Labutti K."/>
            <person name="Salamov A."/>
            <person name="Andreopoulos B."/>
            <person name="Baker S."/>
            <person name="Barry K."/>
            <person name="Bills G."/>
            <person name="Bluhm B."/>
            <person name="Cannon C."/>
            <person name="Castanera R."/>
            <person name="Culley D."/>
            <person name="Daum C."/>
            <person name="Ezra D."/>
            <person name="Gonzalez J."/>
            <person name="Henrissat B."/>
            <person name="Kuo A."/>
            <person name="Liang C."/>
            <person name="Lipzen A."/>
            <person name="Lutzoni F."/>
            <person name="Magnuson J."/>
            <person name="Mondo S."/>
            <person name="Nolan M."/>
            <person name="Ohm R."/>
            <person name="Pangilinan J."/>
            <person name="Park H.-J."/>
            <person name="Ramirez L."/>
            <person name="Alfaro M."/>
            <person name="Sun H."/>
            <person name="Tritt A."/>
            <person name="Yoshinaga Y."/>
            <person name="Zwiers L.-H."/>
            <person name="Turgeon B."/>
            <person name="Goodwin S."/>
            <person name="Spatafora J."/>
            <person name="Crous P."/>
            <person name="Grigoriev I."/>
        </authorList>
    </citation>
    <scope>NUCLEOTIDE SEQUENCE</scope>
    <source>
        <strain evidence="2">CBS 122681</strain>
    </source>
</reference>
<keyword evidence="3" id="KW-1185">Reference proteome</keyword>
<dbReference type="AlphaFoldDB" id="A0A6A6SUQ9"/>
<proteinExistence type="predicted"/>
<evidence type="ECO:0000256" key="1">
    <source>
        <dbReference type="SAM" id="SignalP"/>
    </source>
</evidence>
<accession>A0A6A6SUQ9</accession>
<name>A0A6A6SUQ9_9PLEO</name>
<organism evidence="2 3">
    <name type="scientific">Lophiostoma macrostomum CBS 122681</name>
    <dbReference type="NCBI Taxonomy" id="1314788"/>
    <lineage>
        <taxon>Eukaryota</taxon>
        <taxon>Fungi</taxon>
        <taxon>Dikarya</taxon>
        <taxon>Ascomycota</taxon>
        <taxon>Pezizomycotina</taxon>
        <taxon>Dothideomycetes</taxon>
        <taxon>Pleosporomycetidae</taxon>
        <taxon>Pleosporales</taxon>
        <taxon>Lophiostomataceae</taxon>
        <taxon>Lophiostoma</taxon>
    </lineage>
</organism>
<feature type="chain" id="PRO_5025342922" evidence="1">
    <location>
        <begin position="21"/>
        <end position="159"/>
    </location>
</feature>
<sequence>MLSFKFLTLLLLPALPLISAQEQGISDASTNVDSSTPSVPQASSAASSAASAAASSAAASVVSSVLSASSASAATAGTNTASATGAASTGAASINDWSRRPIVPSFCYILPSGFDSLARFDVGARIFLTTNQVLRNGTHMSPSSFPFLRQCLGCVCIRT</sequence>
<keyword evidence="1" id="KW-0732">Signal</keyword>